<evidence type="ECO:0000256" key="1">
    <source>
        <dbReference type="ARBA" id="ARBA00022741"/>
    </source>
</evidence>
<dbReference type="Pfam" id="PF00071">
    <property type="entry name" value="Ras"/>
    <property type="match status" value="1"/>
</dbReference>
<dbReference type="PROSITE" id="PS51419">
    <property type="entry name" value="RAB"/>
    <property type="match status" value="1"/>
</dbReference>
<dbReference type="GO" id="GO:0003924">
    <property type="term" value="F:GTPase activity"/>
    <property type="evidence" value="ECO:0007669"/>
    <property type="project" value="InterPro"/>
</dbReference>
<dbReference type="SMART" id="SM00175">
    <property type="entry name" value="RAB"/>
    <property type="match status" value="1"/>
</dbReference>
<evidence type="ECO:0000256" key="2">
    <source>
        <dbReference type="SAM" id="MobiDB-lite"/>
    </source>
</evidence>
<accession>A0A7S0BT78</accession>
<dbReference type="PANTHER" id="PTHR47978">
    <property type="match status" value="1"/>
</dbReference>
<keyword evidence="1" id="KW-0547">Nucleotide-binding</keyword>
<dbReference type="InterPro" id="IPR017231">
    <property type="entry name" value="Small_GTPase_Tem1/Spg1"/>
</dbReference>
<dbReference type="SMART" id="SM00173">
    <property type="entry name" value="RAS"/>
    <property type="match status" value="1"/>
</dbReference>
<organism evidence="3">
    <name type="scientific">Rhodosorus marinus</name>
    <dbReference type="NCBI Taxonomy" id="101924"/>
    <lineage>
        <taxon>Eukaryota</taxon>
        <taxon>Rhodophyta</taxon>
        <taxon>Stylonematophyceae</taxon>
        <taxon>Stylonematales</taxon>
        <taxon>Stylonemataceae</taxon>
        <taxon>Rhodosorus</taxon>
    </lineage>
</organism>
<dbReference type="InterPro" id="IPR027417">
    <property type="entry name" value="P-loop_NTPase"/>
</dbReference>
<gene>
    <name evidence="3" type="ORF">RMAR0315_LOCUS11678</name>
</gene>
<dbReference type="PIRSF" id="PIRSF037527">
    <property type="entry name" value="Small_GTPase_Tem1"/>
    <property type="match status" value="1"/>
</dbReference>
<dbReference type="InterPro" id="IPR001806">
    <property type="entry name" value="Small_GTPase"/>
</dbReference>
<dbReference type="NCBIfam" id="TIGR00231">
    <property type="entry name" value="small_GTP"/>
    <property type="match status" value="1"/>
</dbReference>
<reference evidence="3" key="1">
    <citation type="submission" date="2021-01" db="EMBL/GenBank/DDBJ databases">
        <authorList>
            <person name="Corre E."/>
            <person name="Pelletier E."/>
            <person name="Niang G."/>
            <person name="Scheremetjew M."/>
            <person name="Finn R."/>
            <person name="Kale V."/>
            <person name="Holt S."/>
            <person name="Cochrane G."/>
            <person name="Meng A."/>
            <person name="Brown T."/>
            <person name="Cohen L."/>
        </authorList>
    </citation>
    <scope>NUCLEOTIDE SEQUENCE</scope>
    <source>
        <strain evidence="3">UTEX LB 2760</strain>
    </source>
</reference>
<protein>
    <recommendedName>
        <fullName evidence="4">Septum-promoting GTP-binding protein 1</fullName>
    </recommendedName>
</protein>
<feature type="region of interest" description="Disordered" evidence="2">
    <location>
        <begin position="1"/>
        <end position="28"/>
    </location>
</feature>
<dbReference type="FunFam" id="3.40.50.300:FF:001447">
    <property type="entry name" value="Ras-related protein Rab-1B"/>
    <property type="match status" value="1"/>
</dbReference>
<feature type="compositionally biased region" description="Polar residues" evidence="2">
    <location>
        <begin position="14"/>
        <end position="24"/>
    </location>
</feature>
<proteinExistence type="predicted"/>
<dbReference type="EMBL" id="HBEK01021379">
    <property type="protein sequence ID" value="CAD8401674.1"/>
    <property type="molecule type" value="Transcribed_RNA"/>
</dbReference>
<dbReference type="AlphaFoldDB" id="A0A7S0BT78"/>
<sequence>MADPERTGADSASKLISSKPTSDGQKPPVNIQIKVGMVGDPAVGKTSLMVKYVENRFDEDYIQTLGINFMEKIIALREKTVTFTIFDLGGESEFNGMMPLVCSDASAMLFMFDLTRRATLQSVKEWYRQARGFNQTFIPFLVGTKYDQFTQQGAERQESTVKQARKYAASMKSPLIFTSSSHSINVQKLFKVVLAKRFNLKVNVPQMTKMGEPVLEY</sequence>
<evidence type="ECO:0008006" key="4">
    <source>
        <dbReference type="Google" id="ProtNLM"/>
    </source>
</evidence>
<dbReference type="PRINTS" id="PR00449">
    <property type="entry name" value="RASTRNSFRMNG"/>
</dbReference>
<dbReference type="Gene3D" id="3.40.50.300">
    <property type="entry name" value="P-loop containing nucleotide triphosphate hydrolases"/>
    <property type="match status" value="1"/>
</dbReference>
<name>A0A7S0BT78_9RHOD</name>
<dbReference type="GO" id="GO:0005525">
    <property type="term" value="F:GTP binding"/>
    <property type="evidence" value="ECO:0007669"/>
    <property type="project" value="InterPro"/>
</dbReference>
<dbReference type="PROSITE" id="PS51421">
    <property type="entry name" value="RAS"/>
    <property type="match status" value="1"/>
</dbReference>
<evidence type="ECO:0000313" key="3">
    <source>
        <dbReference type="EMBL" id="CAD8401674.1"/>
    </source>
</evidence>
<dbReference type="InterPro" id="IPR005225">
    <property type="entry name" value="Small_GTP-bd"/>
</dbReference>
<dbReference type="SUPFAM" id="SSF52540">
    <property type="entry name" value="P-loop containing nucleoside triphosphate hydrolases"/>
    <property type="match status" value="1"/>
</dbReference>
<dbReference type="SMART" id="SM00174">
    <property type="entry name" value="RHO"/>
    <property type="match status" value="1"/>
</dbReference>